<dbReference type="CDD" id="cd02981">
    <property type="entry name" value="PDI_b_family"/>
    <property type="match status" value="1"/>
</dbReference>
<sequence>MEFLLFLFSVTLGLAKFSHIGAADLEEFIYQKSGKGRFISFCSSSLHPCMVFQDQFSKIASKLPDQEFALVDIMNEEGAQIAANYQLEGYPHIIIYPANAEKYIIYTGSFEPAEIEATFMRMTENIPIFENFADFNSSLSTKCSTDGIVLGVFPKRSPKFKLFMEIANASKHFLPFAYTFSEEIAKILNINDGIVVARPPMLVLNEEERYFYIKNIENIDKVADTIFDNFFGKLSWLNPNTEPILTKKADTIVCLYAEISPRTNPSGTRYVISRFSRAISNFNQKFTYAVAKRNDYTWLLDEIKVFKNNKHLLMIDDMKNMYILNESEMVKNGSLQVEKITEFIQKYIDGTLEPFVLSEEIPDKEVEKGVYKYVGKNIYEKLENAKKDIALFVYSLDCEDCEKVLPMFEKLAELNSEIIFAKIEGTLNRLPEGLQPDSIPAIFYISHNDKANPLIFEYDEDISFSELHKFIKNNRNQKSDL</sequence>
<evidence type="ECO:0000256" key="7">
    <source>
        <dbReference type="ARBA" id="ARBA00023284"/>
    </source>
</evidence>
<accession>A0AAU9IJ51</accession>
<dbReference type="PANTHER" id="PTHR18929:SF132">
    <property type="entry name" value="PROTEIN DISULFIDE-ISOMERASE A3"/>
    <property type="match status" value="1"/>
</dbReference>
<organism evidence="9 10">
    <name type="scientific">Blepharisma stoltei</name>
    <dbReference type="NCBI Taxonomy" id="1481888"/>
    <lineage>
        <taxon>Eukaryota</taxon>
        <taxon>Sar</taxon>
        <taxon>Alveolata</taxon>
        <taxon>Ciliophora</taxon>
        <taxon>Postciliodesmatophora</taxon>
        <taxon>Heterotrichea</taxon>
        <taxon>Heterotrichida</taxon>
        <taxon>Blepharismidae</taxon>
        <taxon>Blepharisma</taxon>
    </lineage>
</organism>
<dbReference type="EC" id="5.3.4.1" evidence="4"/>
<protein>
    <recommendedName>
        <fullName evidence="4">protein disulfide-isomerase</fullName>
        <ecNumber evidence="4">5.3.4.1</ecNumber>
    </recommendedName>
</protein>
<dbReference type="PANTHER" id="PTHR18929">
    <property type="entry name" value="PROTEIN DISULFIDE ISOMERASE"/>
    <property type="match status" value="1"/>
</dbReference>
<evidence type="ECO:0000256" key="1">
    <source>
        <dbReference type="ARBA" id="ARBA00001182"/>
    </source>
</evidence>
<evidence type="ECO:0000256" key="2">
    <source>
        <dbReference type="ARBA" id="ARBA00004319"/>
    </source>
</evidence>
<comment type="caution">
    <text evidence="9">The sequence shown here is derived from an EMBL/GenBank/DDBJ whole genome shotgun (WGS) entry which is preliminary data.</text>
</comment>
<evidence type="ECO:0000256" key="6">
    <source>
        <dbReference type="ARBA" id="ARBA00023235"/>
    </source>
</evidence>
<dbReference type="AlphaFoldDB" id="A0AAU9IJ51"/>
<keyword evidence="5" id="KW-0256">Endoplasmic reticulum</keyword>
<keyword evidence="7" id="KW-0676">Redox-active center</keyword>
<dbReference type="InterPro" id="IPR036249">
    <property type="entry name" value="Thioredoxin-like_sf"/>
</dbReference>
<comment type="catalytic activity">
    <reaction evidence="1">
        <text>Catalyzes the rearrangement of -S-S- bonds in proteins.</text>
        <dbReference type="EC" id="5.3.4.1"/>
    </reaction>
</comment>
<keyword evidence="6" id="KW-0413">Isomerase</keyword>
<evidence type="ECO:0000256" key="3">
    <source>
        <dbReference type="ARBA" id="ARBA00006347"/>
    </source>
</evidence>
<dbReference type="GO" id="GO:0006457">
    <property type="term" value="P:protein folding"/>
    <property type="evidence" value="ECO:0007669"/>
    <property type="project" value="TreeGrafter"/>
</dbReference>
<gene>
    <name evidence="9" type="ORF">BSTOLATCC_MIC12641</name>
</gene>
<comment type="similarity">
    <text evidence="3">Belongs to the protein disulfide isomerase family.</text>
</comment>
<feature type="chain" id="PRO_5043650486" description="protein disulfide-isomerase" evidence="8">
    <location>
        <begin position="16"/>
        <end position="481"/>
    </location>
</feature>
<evidence type="ECO:0000313" key="10">
    <source>
        <dbReference type="Proteomes" id="UP001162131"/>
    </source>
</evidence>
<keyword evidence="10" id="KW-1185">Reference proteome</keyword>
<keyword evidence="8" id="KW-0732">Signal</keyword>
<dbReference type="SUPFAM" id="SSF52833">
    <property type="entry name" value="Thioredoxin-like"/>
    <property type="match status" value="4"/>
</dbReference>
<dbReference type="GO" id="GO:0005788">
    <property type="term" value="C:endoplasmic reticulum lumen"/>
    <property type="evidence" value="ECO:0007669"/>
    <property type="project" value="UniProtKB-SubCell"/>
</dbReference>
<evidence type="ECO:0000256" key="8">
    <source>
        <dbReference type="SAM" id="SignalP"/>
    </source>
</evidence>
<comment type="subcellular location">
    <subcellularLocation>
        <location evidence="2">Endoplasmic reticulum lumen</location>
    </subcellularLocation>
</comment>
<proteinExistence type="inferred from homology"/>
<dbReference type="GO" id="GO:0003756">
    <property type="term" value="F:protein disulfide isomerase activity"/>
    <property type="evidence" value="ECO:0007669"/>
    <property type="project" value="UniProtKB-EC"/>
</dbReference>
<dbReference type="Proteomes" id="UP001162131">
    <property type="component" value="Unassembled WGS sequence"/>
</dbReference>
<reference evidence="9" key="1">
    <citation type="submission" date="2021-09" db="EMBL/GenBank/DDBJ databases">
        <authorList>
            <consortium name="AG Swart"/>
            <person name="Singh M."/>
            <person name="Singh A."/>
            <person name="Seah K."/>
            <person name="Emmerich C."/>
        </authorList>
    </citation>
    <scope>NUCLEOTIDE SEQUENCE</scope>
    <source>
        <strain evidence="9">ATCC30299</strain>
    </source>
</reference>
<feature type="signal peptide" evidence="8">
    <location>
        <begin position="1"/>
        <end position="15"/>
    </location>
</feature>
<evidence type="ECO:0000256" key="4">
    <source>
        <dbReference type="ARBA" id="ARBA00012723"/>
    </source>
</evidence>
<dbReference type="EMBL" id="CAJZBQ010000013">
    <property type="protein sequence ID" value="CAG9314855.1"/>
    <property type="molecule type" value="Genomic_DNA"/>
</dbReference>
<dbReference type="GO" id="GO:0034976">
    <property type="term" value="P:response to endoplasmic reticulum stress"/>
    <property type="evidence" value="ECO:0007669"/>
    <property type="project" value="TreeGrafter"/>
</dbReference>
<dbReference type="Gene3D" id="3.40.30.10">
    <property type="entry name" value="Glutaredoxin"/>
    <property type="match status" value="4"/>
</dbReference>
<evidence type="ECO:0000256" key="5">
    <source>
        <dbReference type="ARBA" id="ARBA00022824"/>
    </source>
</evidence>
<name>A0AAU9IJ51_9CILI</name>
<evidence type="ECO:0000313" key="9">
    <source>
        <dbReference type="EMBL" id="CAG9314855.1"/>
    </source>
</evidence>